<sequence>MAKALPEAAQERDFQRATILSLAGFSFTAAAGLAVLDARTRLGLQLPIWFVAVSFVAYLSAHNMQAYKATWLQDQVATALSEAGSLSLNLALISLLLSANKPDEGLASWFKCLVTVVALSAWAVDHIARLYIECTYFGAAAEEGSNEHA</sequence>
<gene>
    <name evidence="2" type="ORF">HK415_21925</name>
</gene>
<keyword evidence="1" id="KW-0812">Transmembrane</keyword>
<keyword evidence="1" id="KW-0472">Membrane</keyword>
<proteinExistence type="predicted"/>
<evidence type="ECO:0000313" key="3">
    <source>
        <dbReference type="Proteomes" id="UP000552954"/>
    </source>
</evidence>
<comment type="caution">
    <text evidence="2">The sequence shown here is derived from an EMBL/GenBank/DDBJ whole genome shotgun (WGS) entry which is preliminary data.</text>
</comment>
<feature type="transmembrane region" description="Helical" evidence="1">
    <location>
        <begin position="42"/>
        <end position="59"/>
    </location>
</feature>
<dbReference type="RefSeq" id="WP_171562883.1">
    <property type="nucleotide sequence ID" value="NZ_JABFCS010000001.1"/>
</dbReference>
<dbReference type="Proteomes" id="UP000552954">
    <property type="component" value="Unassembled WGS sequence"/>
</dbReference>
<organism evidence="2 3">
    <name type="scientific">Ramlibacter montanisoli</name>
    <dbReference type="NCBI Taxonomy" id="2732512"/>
    <lineage>
        <taxon>Bacteria</taxon>
        <taxon>Pseudomonadati</taxon>
        <taxon>Pseudomonadota</taxon>
        <taxon>Betaproteobacteria</taxon>
        <taxon>Burkholderiales</taxon>
        <taxon>Comamonadaceae</taxon>
        <taxon>Ramlibacter</taxon>
    </lineage>
</organism>
<accession>A0A849KG16</accession>
<evidence type="ECO:0000256" key="1">
    <source>
        <dbReference type="SAM" id="Phobius"/>
    </source>
</evidence>
<name>A0A849KG16_9BURK</name>
<evidence type="ECO:0000313" key="2">
    <source>
        <dbReference type="EMBL" id="NNU45237.1"/>
    </source>
</evidence>
<dbReference type="EMBL" id="JABFCS010000001">
    <property type="protein sequence ID" value="NNU45237.1"/>
    <property type="molecule type" value="Genomic_DNA"/>
</dbReference>
<feature type="transmembrane region" description="Helical" evidence="1">
    <location>
        <begin position="17"/>
        <end position="36"/>
    </location>
</feature>
<dbReference type="AlphaFoldDB" id="A0A849KG16"/>
<reference evidence="2 3" key="2">
    <citation type="submission" date="2020-06" db="EMBL/GenBank/DDBJ databases">
        <title>Ramlibacter rhizophilus sp. nov., isolated from rhizosphere soil of national flower Mugunghwa from South Korea.</title>
        <authorList>
            <person name="Zheng-Fei Y."/>
            <person name="Huan T."/>
        </authorList>
    </citation>
    <scope>NUCLEOTIDE SEQUENCE [LARGE SCALE GENOMIC DNA]</scope>
    <source>
        <strain evidence="2 3">B156</strain>
    </source>
</reference>
<protein>
    <submittedName>
        <fullName evidence="2">Uncharacterized protein</fullName>
    </submittedName>
</protein>
<keyword evidence="1" id="KW-1133">Transmembrane helix</keyword>
<keyword evidence="3" id="KW-1185">Reference proteome</keyword>
<reference evidence="2 3" key="1">
    <citation type="submission" date="2020-05" db="EMBL/GenBank/DDBJ databases">
        <authorList>
            <person name="Khan S.A."/>
            <person name="Jeon C.O."/>
            <person name="Chun B.H."/>
        </authorList>
    </citation>
    <scope>NUCLEOTIDE SEQUENCE [LARGE SCALE GENOMIC DNA]</scope>
    <source>
        <strain evidence="2 3">B156</strain>
    </source>
</reference>